<keyword evidence="9" id="KW-0325">Glycoprotein</keyword>
<dbReference type="InterPro" id="IPR002477">
    <property type="entry name" value="Peptidoglycan-bd-like"/>
</dbReference>
<feature type="binding site" evidence="11">
    <location>
        <position position="225"/>
    </location>
    <ligand>
        <name>Zn(2+)</name>
        <dbReference type="ChEBI" id="CHEBI:29105"/>
        <label>1</label>
    </ligand>
</feature>
<evidence type="ECO:0000256" key="10">
    <source>
        <dbReference type="PIRSR" id="PIRSR621190-1"/>
    </source>
</evidence>
<keyword evidence="5" id="KW-0378">Hydrolase</keyword>
<keyword evidence="4 15" id="KW-0732">Signal</keyword>
<feature type="binding site" evidence="11">
    <location>
        <position position="248"/>
    </location>
    <ligand>
        <name>Zn(2+)</name>
        <dbReference type="ChEBI" id="CHEBI:29105"/>
        <label>1</label>
    </ligand>
</feature>
<dbReference type="InterPro" id="IPR036365">
    <property type="entry name" value="PGBD-like_sf"/>
</dbReference>
<dbReference type="OMA" id="CHIGENI"/>
<dbReference type="EnsemblPlants" id="KQK01986">
    <property type="protein sequence ID" value="KQK01986"/>
    <property type="gene ID" value="BRADI_3g59680v3"/>
</dbReference>
<dbReference type="SMART" id="SM00235">
    <property type="entry name" value="ZnMc"/>
    <property type="match status" value="1"/>
</dbReference>
<feature type="binding site" evidence="11">
    <location>
        <position position="286"/>
    </location>
    <ligand>
        <name>Zn(2+)</name>
        <dbReference type="ChEBI" id="CHEBI:29105"/>
        <label>2</label>
        <note>catalytic</note>
    </ligand>
</feature>
<feature type="binding site" evidence="11">
    <location>
        <position position="238"/>
    </location>
    <ligand>
        <name>Zn(2+)</name>
        <dbReference type="ChEBI" id="CHEBI:29105"/>
        <label>1</label>
    </ligand>
</feature>
<proteinExistence type="inferred from homology"/>
<feature type="binding site" evidence="11">
    <location>
        <position position="231"/>
    </location>
    <ligand>
        <name>Ca(2+)</name>
        <dbReference type="ChEBI" id="CHEBI:29108"/>
        <label>3</label>
    </ligand>
</feature>
<comment type="similarity">
    <text evidence="1">Belongs to the peptidase M10A family. Matrix metalloproteinases (MMPs) subfamily.</text>
</comment>
<feature type="chain" id="PRO_5014095267" description="Peptidase metallopeptidase domain-containing protein" evidence="15">
    <location>
        <begin position="30"/>
        <end position="383"/>
    </location>
</feature>
<evidence type="ECO:0000313" key="19">
    <source>
        <dbReference type="Proteomes" id="UP000008810"/>
    </source>
</evidence>
<dbReference type="EMBL" id="CM000882">
    <property type="protein sequence ID" value="KQK01986.1"/>
    <property type="molecule type" value="Genomic_DNA"/>
</dbReference>
<evidence type="ECO:0000256" key="14">
    <source>
        <dbReference type="SAM" id="Phobius"/>
    </source>
</evidence>
<comment type="cofactor">
    <cofactor evidence="11">
        <name>Zn(2+)</name>
        <dbReference type="ChEBI" id="CHEBI:29105"/>
    </cofactor>
    <text evidence="11">Binds 2 Zn(2+) ions per subunit.</text>
</comment>
<dbReference type="SUPFAM" id="SSF55486">
    <property type="entry name" value="Metalloproteases ('zincins'), catalytic domain"/>
    <property type="match status" value="1"/>
</dbReference>
<evidence type="ECO:0000256" key="8">
    <source>
        <dbReference type="ARBA" id="ARBA00023145"/>
    </source>
</evidence>
<evidence type="ECO:0000256" key="15">
    <source>
        <dbReference type="SAM" id="SignalP"/>
    </source>
</evidence>
<feature type="signal peptide" evidence="15">
    <location>
        <begin position="1"/>
        <end position="29"/>
    </location>
</feature>
<dbReference type="GO" id="GO:0030574">
    <property type="term" value="P:collagen catabolic process"/>
    <property type="evidence" value="ECO:0000318"/>
    <property type="project" value="GO_Central"/>
</dbReference>
<dbReference type="AlphaFoldDB" id="I1IFF3"/>
<dbReference type="Gramene" id="KQK01986">
    <property type="protein sequence ID" value="KQK01986"/>
    <property type="gene ID" value="BRADI_3g59680v3"/>
</dbReference>
<dbReference type="InterPro" id="IPR024079">
    <property type="entry name" value="MetalloPept_cat_dom_sf"/>
</dbReference>
<keyword evidence="8" id="KW-0865">Zymogen</keyword>
<evidence type="ECO:0000256" key="12">
    <source>
        <dbReference type="PIRSR" id="PIRSR621190-5"/>
    </source>
</evidence>
<evidence type="ECO:0000313" key="17">
    <source>
        <dbReference type="EMBL" id="KQK01986.1"/>
    </source>
</evidence>
<reference evidence="17" key="2">
    <citation type="submission" date="2017-06" db="EMBL/GenBank/DDBJ databases">
        <title>WGS assembly of Brachypodium distachyon.</title>
        <authorList>
            <consortium name="The International Brachypodium Initiative"/>
            <person name="Lucas S."/>
            <person name="Harmon-Smith M."/>
            <person name="Lail K."/>
            <person name="Tice H."/>
            <person name="Grimwood J."/>
            <person name="Bruce D."/>
            <person name="Barry K."/>
            <person name="Shu S."/>
            <person name="Lindquist E."/>
            <person name="Wang M."/>
            <person name="Pitluck S."/>
            <person name="Vogel J.P."/>
            <person name="Garvin D.F."/>
            <person name="Mockler T.C."/>
            <person name="Schmutz J."/>
            <person name="Rokhsar D."/>
            <person name="Bevan M.W."/>
        </authorList>
    </citation>
    <scope>NUCLEOTIDE SEQUENCE</scope>
    <source>
        <strain evidence="17">Bd21</strain>
    </source>
</reference>
<dbReference type="MEROPS" id="M10.A05"/>
<feature type="binding site" evidence="11">
    <location>
        <position position="253"/>
    </location>
    <ligand>
        <name>Ca(2+)</name>
        <dbReference type="ChEBI" id="CHEBI:29108"/>
        <label>3</label>
    </ligand>
</feature>
<dbReference type="Proteomes" id="UP000008810">
    <property type="component" value="Chromosome 3"/>
</dbReference>
<feature type="binding site" evidence="11">
    <location>
        <position position="223"/>
    </location>
    <ligand>
        <name>Zn(2+)</name>
        <dbReference type="ChEBI" id="CHEBI:29105"/>
        <label>1</label>
    </ligand>
</feature>
<evidence type="ECO:0000256" key="3">
    <source>
        <dbReference type="ARBA" id="ARBA00022723"/>
    </source>
</evidence>
<dbReference type="GO" id="GO:0008270">
    <property type="term" value="F:zinc ion binding"/>
    <property type="evidence" value="ECO:0007669"/>
    <property type="project" value="InterPro"/>
</dbReference>
<dbReference type="InterPro" id="IPR001818">
    <property type="entry name" value="Pept_M10_metallopeptidase"/>
</dbReference>
<dbReference type="GO" id="GO:0030198">
    <property type="term" value="P:extracellular matrix organization"/>
    <property type="evidence" value="ECO:0000318"/>
    <property type="project" value="GO_Central"/>
</dbReference>
<keyword evidence="3 11" id="KW-0479">Metal-binding</keyword>
<protein>
    <recommendedName>
        <fullName evidence="16">Peptidase metallopeptidase domain-containing protein</fullName>
    </recommendedName>
</protein>
<dbReference type="Gene3D" id="3.40.390.10">
    <property type="entry name" value="Collagenase (Catalytic Domain)"/>
    <property type="match status" value="1"/>
</dbReference>
<evidence type="ECO:0000256" key="5">
    <source>
        <dbReference type="ARBA" id="ARBA00022801"/>
    </source>
</evidence>
<dbReference type="PANTHER" id="PTHR10201:SF272">
    <property type="entry name" value="METALLOENDOPROTEINASE 5-MMP"/>
    <property type="match status" value="1"/>
</dbReference>
<feature type="binding site" evidence="11">
    <location>
        <position position="292"/>
    </location>
    <ligand>
        <name>Zn(2+)</name>
        <dbReference type="ChEBI" id="CHEBI:29105"/>
        <label>2</label>
        <note>catalytic</note>
    </ligand>
</feature>
<feature type="binding site" evidence="11">
    <location>
        <position position="250"/>
    </location>
    <ligand>
        <name>Ca(2+)</name>
        <dbReference type="ChEBI" id="CHEBI:29108"/>
        <label>3</label>
    </ligand>
</feature>
<feature type="binding site" evidence="11">
    <location>
        <position position="213"/>
    </location>
    <ligand>
        <name>Ca(2+)</name>
        <dbReference type="ChEBI" id="CHEBI:29108"/>
        <label>2</label>
    </ligand>
</feature>
<dbReference type="HOGENOM" id="CLU_015489_4_0_1"/>
<keyword evidence="7" id="KW-0482">Metalloprotease</keyword>
<keyword evidence="19" id="KW-1185">Reference proteome</keyword>
<keyword evidence="14" id="KW-1133">Transmembrane helix</keyword>
<dbReference type="GO" id="GO:0006508">
    <property type="term" value="P:proteolysis"/>
    <property type="evidence" value="ECO:0007669"/>
    <property type="project" value="UniProtKB-KW"/>
</dbReference>
<dbReference type="KEGG" id="bdi:100826984"/>
<evidence type="ECO:0000256" key="9">
    <source>
        <dbReference type="ARBA" id="ARBA00023180"/>
    </source>
</evidence>
<dbReference type="GeneID" id="100826984"/>
<feature type="domain" description="Peptidase metallopeptidase" evidence="16">
    <location>
        <begin position="156"/>
        <end position="327"/>
    </location>
</feature>
<feature type="binding site" description="in inhibited form" evidence="11">
    <location>
        <position position="122"/>
    </location>
    <ligand>
        <name>Zn(2+)</name>
        <dbReference type="ChEBI" id="CHEBI:29105"/>
        <label>2</label>
        <note>catalytic</note>
    </ligand>
</feature>
<dbReference type="InterPro" id="IPR021190">
    <property type="entry name" value="Pept_M10A"/>
</dbReference>
<dbReference type="GO" id="GO:0031012">
    <property type="term" value="C:extracellular matrix"/>
    <property type="evidence" value="ECO:0007669"/>
    <property type="project" value="InterPro"/>
</dbReference>
<evidence type="ECO:0000313" key="18">
    <source>
        <dbReference type="EnsemblPlants" id="KQK01986"/>
    </source>
</evidence>
<sequence length="383" mass="39298">MGAPTSPLPVLLATAAAILLALVASPAAAFPAGLPEPPLFPNPWSAFQNLSGCHMGEERAGLGKLKDYLSHFGYLPEPSSSFSDAFDADLEAAIATYQRNFGLNTTGALDPSTVSQMLAPRCGVADVINGSSTMDRSSNATSASARGRHLYAYFPGGPSWPPFRRELRYAITASSAISIDKAALSGVFERAFARWAAATTLRFAEAESAADADITIGFYAGAHGDGEAFDGPLGTLAHAFSPTDGRFHLDAAEAWAVSGSGGDDSSGGPGSASVDLESVAVHEIGHLLGLGHSSVQGAIMYPTIRTGTRKVELRQDDVEGIQSLYGSNPDFKGGVAPTSPSTSSRETDSSLGAVGARPGIVSGGVGGVVVAVGLLLLQMLLTL</sequence>
<evidence type="ECO:0000256" key="6">
    <source>
        <dbReference type="ARBA" id="ARBA00022833"/>
    </source>
</evidence>
<dbReference type="OrthoDB" id="406838at2759"/>
<keyword evidence="11" id="KW-0106">Calcium</keyword>
<feature type="transmembrane region" description="Helical" evidence="14">
    <location>
        <begin position="360"/>
        <end position="381"/>
    </location>
</feature>
<gene>
    <name evidence="18" type="primary">LOC100826984</name>
    <name evidence="17" type="ORF">BRADI_3g59680v3</name>
</gene>
<organism evidence="17">
    <name type="scientific">Brachypodium distachyon</name>
    <name type="common">Purple false brome</name>
    <name type="synonym">Trachynia distachya</name>
    <dbReference type="NCBI Taxonomy" id="15368"/>
    <lineage>
        <taxon>Eukaryota</taxon>
        <taxon>Viridiplantae</taxon>
        <taxon>Streptophyta</taxon>
        <taxon>Embryophyta</taxon>
        <taxon>Tracheophyta</taxon>
        <taxon>Spermatophyta</taxon>
        <taxon>Magnoliopsida</taxon>
        <taxon>Liliopsida</taxon>
        <taxon>Poales</taxon>
        <taxon>Poaceae</taxon>
        <taxon>BOP clade</taxon>
        <taxon>Pooideae</taxon>
        <taxon>Stipodae</taxon>
        <taxon>Brachypodieae</taxon>
        <taxon>Brachypodium</taxon>
    </lineage>
</organism>
<evidence type="ECO:0000256" key="1">
    <source>
        <dbReference type="ARBA" id="ARBA00009614"/>
    </source>
</evidence>
<feature type="binding site" evidence="11">
    <location>
        <position position="230"/>
    </location>
    <ligand>
        <name>Ca(2+)</name>
        <dbReference type="ChEBI" id="CHEBI:29108"/>
        <label>3</label>
    </ligand>
</feature>
<feature type="active site" evidence="10">
    <location>
        <position position="283"/>
    </location>
</feature>
<evidence type="ECO:0000256" key="13">
    <source>
        <dbReference type="SAM" id="MobiDB-lite"/>
    </source>
</evidence>
<evidence type="ECO:0000256" key="4">
    <source>
        <dbReference type="ARBA" id="ARBA00022729"/>
    </source>
</evidence>
<dbReference type="SUPFAM" id="SSF47090">
    <property type="entry name" value="PGBD-like"/>
    <property type="match status" value="1"/>
</dbReference>
<reference evidence="18" key="3">
    <citation type="submission" date="2018-08" db="UniProtKB">
        <authorList>
            <consortium name="EnsemblPlants"/>
        </authorList>
    </citation>
    <scope>IDENTIFICATION</scope>
    <source>
        <strain evidence="18">cv. Bd21</strain>
    </source>
</reference>
<name>I1IFF3_BRADI</name>
<dbReference type="STRING" id="15368.I1IFF3"/>
<feature type="region of interest" description="Disordered" evidence="13">
    <location>
        <begin position="324"/>
        <end position="351"/>
    </location>
</feature>
<keyword evidence="6 11" id="KW-0862">Zinc</keyword>
<feature type="binding site" evidence="11">
    <location>
        <position position="300"/>
    </location>
    <ligand>
        <name>Zn(2+)</name>
        <dbReference type="ChEBI" id="CHEBI:29105"/>
        <label>2</label>
        <note>catalytic</note>
    </ligand>
</feature>
<keyword evidence="14" id="KW-0472">Membrane</keyword>
<dbReference type="Pfam" id="PF00413">
    <property type="entry name" value="Peptidase_M10"/>
    <property type="match status" value="1"/>
</dbReference>
<feature type="binding site" evidence="11">
    <location>
        <position position="253"/>
    </location>
    <ligand>
        <name>Ca(2+)</name>
        <dbReference type="ChEBI" id="CHEBI:29108"/>
        <label>1</label>
    </ligand>
</feature>
<accession>I1IFF3</accession>
<dbReference type="PANTHER" id="PTHR10201">
    <property type="entry name" value="MATRIX METALLOPROTEINASE"/>
    <property type="match status" value="1"/>
</dbReference>
<dbReference type="eggNOG" id="KOG1565">
    <property type="taxonomic scope" value="Eukaryota"/>
</dbReference>
<dbReference type="InterPro" id="IPR033739">
    <property type="entry name" value="M10A_MMP"/>
</dbReference>
<dbReference type="FunFam" id="3.40.390.10:FF:000018">
    <property type="entry name" value="Metalloendoproteinase 1"/>
    <property type="match status" value="1"/>
</dbReference>
<evidence type="ECO:0000256" key="2">
    <source>
        <dbReference type="ARBA" id="ARBA00022670"/>
    </source>
</evidence>
<feature type="short sequence motif" description="Cysteine switch" evidence="12">
    <location>
        <begin position="120"/>
        <end position="127"/>
    </location>
</feature>
<dbReference type="Pfam" id="PF01471">
    <property type="entry name" value="PG_binding_1"/>
    <property type="match status" value="1"/>
</dbReference>
<keyword evidence="2" id="KW-0645">Protease</keyword>
<evidence type="ECO:0000259" key="16">
    <source>
        <dbReference type="SMART" id="SM00235"/>
    </source>
</evidence>
<dbReference type="GO" id="GO:0004222">
    <property type="term" value="F:metalloendopeptidase activity"/>
    <property type="evidence" value="ECO:0000318"/>
    <property type="project" value="GO_Central"/>
</dbReference>
<evidence type="ECO:0000256" key="7">
    <source>
        <dbReference type="ARBA" id="ARBA00023049"/>
    </source>
</evidence>
<dbReference type="InterPro" id="IPR006026">
    <property type="entry name" value="Peptidase_Metallo"/>
</dbReference>
<dbReference type="RefSeq" id="XP_003573113.1">
    <property type="nucleotide sequence ID" value="XM_003573065.4"/>
</dbReference>
<feature type="binding site" evidence="11">
    <location>
        <position position="282"/>
    </location>
    <ligand>
        <name>Zn(2+)</name>
        <dbReference type="ChEBI" id="CHEBI:29105"/>
        <label>2</label>
        <note>catalytic</note>
    </ligand>
</feature>
<dbReference type="CDD" id="cd04278">
    <property type="entry name" value="ZnMc_MMP"/>
    <property type="match status" value="1"/>
</dbReference>
<dbReference type="PRINTS" id="PR00138">
    <property type="entry name" value="MATRIXIN"/>
</dbReference>
<evidence type="ECO:0000256" key="11">
    <source>
        <dbReference type="PIRSR" id="PIRSR621190-2"/>
    </source>
</evidence>
<comment type="cofactor">
    <cofactor evidence="11">
        <name>Ca(2+)</name>
        <dbReference type="ChEBI" id="CHEBI:29108"/>
    </cofactor>
    <text evidence="11">Can bind about 5 Ca(2+) ions per subunit.</text>
</comment>
<keyword evidence="14" id="KW-0812">Transmembrane</keyword>
<reference evidence="17 18" key="1">
    <citation type="journal article" date="2010" name="Nature">
        <title>Genome sequencing and analysis of the model grass Brachypodium distachyon.</title>
        <authorList>
            <consortium name="International Brachypodium Initiative"/>
        </authorList>
    </citation>
    <scope>NUCLEOTIDE SEQUENCE [LARGE SCALE GENOMIC DNA]</scope>
    <source>
        <strain evidence="17">Bd21</strain>
        <strain evidence="18">cv. Bd21</strain>
    </source>
</reference>